<evidence type="ECO:0000313" key="1">
    <source>
        <dbReference type="EMBL" id="CAL6010938.1"/>
    </source>
</evidence>
<organism evidence="1 2">
    <name type="scientific">Hexamita inflata</name>
    <dbReference type="NCBI Taxonomy" id="28002"/>
    <lineage>
        <taxon>Eukaryota</taxon>
        <taxon>Metamonada</taxon>
        <taxon>Diplomonadida</taxon>
        <taxon>Hexamitidae</taxon>
        <taxon>Hexamitinae</taxon>
        <taxon>Hexamita</taxon>
    </lineage>
</organism>
<gene>
    <name evidence="1" type="ORF">HINF_LOCUS22327</name>
</gene>
<comment type="caution">
    <text evidence="1">The sequence shown here is derived from an EMBL/GenBank/DDBJ whole genome shotgun (WGS) entry which is preliminary data.</text>
</comment>
<protein>
    <submittedName>
        <fullName evidence="1">Hypothetical_protein</fullName>
    </submittedName>
</protein>
<name>A0ABP1I7C4_9EUKA</name>
<proteinExistence type="predicted"/>
<accession>A0ABP1I7C4</accession>
<sequence length="273" mass="32416">MTQRKRISREMELQLEDNFVLQVNKIYSVNTTSIQEALEYYQQLTMGSKRLFNWKSLDNSIGHSGYPTKSYSYKYVNEVVAGRFSEKLSPELKYKAREHACGLFRSRLNLMKKTDRLHFLELRAVVIKETVSFVEKQAKTNFCKKSLTDMLRNALDEQIKYNTAEFTKKVQSNKNNVMKQLKQLEQYDQQKIHNNMIENGNEETTNFMKQIEECSETHYQIQFNGREYINQKCIKENDCEYGNEVHSDQDEVMKLLKQLELYVKLETQNTQMK</sequence>
<reference evidence="1 2" key="1">
    <citation type="submission" date="2024-07" db="EMBL/GenBank/DDBJ databases">
        <authorList>
            <person name="Akdeniz Z."/>
        </authorList>
    </citation>
    <scope>NUCLEOTIDE SEQUENCE [LARGE SCALE GENOMIC DNA]</scope>
</reference>
<dbReference type="Proteomes" id="UP001642409">
    <property type="component" value="Unassembled WGS sequence"/>
</dbReference>
<evidence type="ECO:0000313" key="2">
    <source>
        <dbReference type="Proteomes" id="UP001642409"/>
    </source>
</evidence>
<keyword evidence="2" id="KW-1185">Reference proteome</keyword>
<dbReference type="EMBL" id="CAXDID020000062">
    <property type="protein sequence ID" value="CAL6010938.1"/>
    <property type="molecule type" value="Genomic_DNA"/>
</dbReference>